<dbReference type="Proteomes" id="UP000076874">
    <property type="component" value="Unassembled WGS sequence"/>
</dbReference>
<sequence length="211" mass="22497">MSTPSESLITAYYRAGRLVEVLMDGIDFVDFQVLSAIGTRNLNSCSVVVITSEKGAILAHIPPRPCYASATDPFAGDNYAREMMSRVQELYERGVTHGYFAAAPSSGHVVCAILESKTALPDQVAIIQNALHDIGLDSATHTYKVPVVRNVVGYGTVMVVSDGQPGRMPSVYVDVTNPSLSRAELMAILERDKTGGYTTDIGGYAFGEGGG</sequence>
<comment type="caution">
    <text evidence="1">The sequence shown here is derived from an EMBL/GenBank/DDBJ whole genome shotgun (WGS) entry which is preliminary data.</text>
</comment>
<name>A0A167W3F1_9HYPO</name>
<dbReference type="EMBL" id="AZHD01000005">
    <property type="protein sequence ID" value="OAA63289.1"/>
    <property type="molecule type" value="Genomic_DNA"/>
</dbReference>
<proteinExistence type="predicted"/>
<reference evidence="1 2" key="1">
    <citation type="journal article" date="2016" name="Genome Biol. Evol.">
        <title>Divergent and convergent evolution of fungal pathogenicity.</title>
        <authorList>
            <person name="Shang Y."/>
            <person name="Xiao G."/>
            <person name="Zheng P."/>
            <person name="Cen K."/>
            <person name="Zhan S."/>
            <person name="Wang C."/>
        </authorList>
    </citation>
    <scope>NUCLEOTIDE SEQUENCE [LARGE SCALE GENOMIC DNA]</scope>
    <source>
        <strain evidence="1 2">RCEF 264</strain>
    </source>
</reference>
<accession>A0A167W3F1</accession>
<organism evidence="1 2">
    <name type="scientific">Niveomyces insectorum RCEF 264</name>
    <dbReference type="NCBI Taxonomy" id="1081102"/>
    <lineage>
        <taxon>Eukaryota</taxon>
        <taxon>Fungi</taxon>
        <taxon>Dikarya</taxon>
        <taxon>Ascomycota</taxon>
        <taxon>Pezizomycotina</taxon>
        <taxon>Sordariomycetes</taxon>
        <taxon>Hypocreomycetidae</taxon>
        <taxon>Hypocreales</taxon>
        <taxon>Cordycipitaceae</taxon>
        <taxon>Niveomyces</taxon>
    </lineage>
</organism>
<keyword evidence="2" id="KW-1185">Reference proteome</keyword>
<dbReference type="AlphaFoldDB" id="A0A167W3F1"/>
<gene>
    <name evidence="1" type="ORF">SPI_03452</name>
</gene>
<protein>
    <submittedName>
        <fullName evidence="1">Uncharacterized protein</fullName>
    </submittedName>
</protein>
<dbReference type="OrthoDB" id="5368615at2759"/>
<evidence type="ECO:0000313" key="1">
    <source>
        <dbReference type="EMBL" id="OAA63289.1"/>
    </source>
</evidence>
<evidence type="ECO:0000313" key="2">
    <source>
        <dbReference type="Proteomes" id="UP000076874"/>
    </source>
</evidence>